<feature type="transmembrane region" description="Helical" evidence="1">
    <location>
        <begin position="162"/>
        <end position="179"/>
    </location>
</feature>
<gene>
    <name evidence="2" type="ordered locus">AALP_Aa1g098600</name>
</gene>
<evidence type="ECO:0000313" key="2">
    <source>
        <dbReference type="EMBL" id="KFK43245.1"/>
    </source>
</evidence>
<accession>A0A087HM93</accession>
<keyword evidence="1" id="KW-0812">Transmembrane</keyword>
<sequence length="189" mass="21697">MKTIQLSCSMWMFWENLEKERLMGLRVFTRGIWYALLIYSCFGLVTYGKEVLFPPIRFGFLFCYVAMLLRCLVFADYPDSTSPELKDLRLLSSFIILCIMFFVPFNYPTSDVFGTTFSFIAGVISIYQLSMTFDIGQALLLVVFAFLSGGIATEFASLDYPLASGFVPIFLFQYVMYVYNIEFLVDASD</sequence>
<evidence type="ECO:0000313" key="3">
    <source>
        <dbReference type="Proteomes" id="UP000029120"/>
    </source>
</evidence>
<evidence type="ECO:0000256" key="1">
    <source>
        <dbReference type="SAM" id="Phobius"/>
    </source>
</evidence>
<feature type="transmembrane region" description="Helical" evidence="1">
    <location>
        <begin position="113"/>
        <end position="131"/>
    </location>
</feature>
<dbReference type="EMBL" id="CM002869">
    <property type="protein sequence ID" value="KFK43245.1"/>
    <property type="molecule type" value="Genomic_DNA"/>
</dbReference>
<feature type="transmembrane region" description="Helical" evidence="1">
    <location>
        <begin position="58"/>
        <end position="76"/>
    </location>
</feature>
<proteinExistence type="predicted"/>
<keyword evidence="3" id="KW-1185">Reference proteome</keyword>
<dbReference type="Gramene" id="KFK43245">
    <property type="protein sequence ID" value="KFK43245"/>
    <property type="gene ID" value="AALP_AA1G098600"/>
</dbReference>
<dbReference type="OMA" id="SWTMDIG"/>
<feature type="transmembrane region" description="Helical" evidence="1">
    <location>
        <begin position="27"/>
        <end position="46"/>
    </location>
</feature>
<name>A0A087HM93_ARAAL</name>
<dbReference type="Proteomes" id="UP000029120">
    <property type="component" value="Chromosome 1"/>
</dbReference>
<organism evidence="2 3">
    <name type="scientific">Arabis alpina</name>
    <name type="common">Alpine rock-cress</name>
    <dbReference type="NCBI Taxonomy" id="50452"/>
    <lineage>
        <taxon>Eukaryota</taxon>
        <taxon>Viridiplantae</taxon>
        <taxon>Streptophyta</taxon>
        <taxon>Embryophyta</taxon>
        <taxon>Tracheophyta</taxon>
        <taxon>Spermatophyta</taxon>
        <taxon>Magnoliopsida</taxon>
        <taxon>eudicotyledons</taxon>
        <taxon>Gunneridae</taxon>
        <taxon>Pentapetalae</taxon>
        <taxon>rosids</taxon>
        <taxon>malvids</taxon>
        <taxon>Brassicales</taxon>
        <taxon>Brassicaceae</taxon>
        <taxon>Arabideae</taxon>
        <taxon>Arabis</taxon>
    </lineage>
</organism>
<dbReference type="AlphaFoldDB" id="A0A087HM93"/>
<feature type="transmembrane region" description="Helical" evidence="1">
    <location>
        <begin position="88"/>
        <end position="107"/>
    </location>
</feature>
<reference evidence="3" key="1">
    <citation type="journal article" date="2015" name="Nat. Plants">
        <title>Genome expansion of Arabis alpina linked with retrotransposition and reduced symmetric DNA methylation.</title>
        <authorList>
            <person name="Willing E.M."/>
            <person name="Rawat V."/>
            <person name="Mandakova T."/>
            <person name="Maumus F."/>
            <person name="James G.V."/>
            <person name="Nordstroem K.J."/>
            <person name="Becker C."/>
            <person name="Warthmann N."/>
            <person name="Chica C."/>
            <person name="Szarzynska B."/>
            <person name="Zytnicki M."/>
            <person name="Albani M.C."/>
            <person name="Kiefer C."/>
            <person name="Bergonzi S."/>
            <person name="Castaings L."/>
            <person name="Mateos J.L."/>
            <person name="Berns M.C."/>
            <person name="Bujdoso N."/>
            <person name="Piofczyk T."/>
            <person name="de Lorenzo L."/>
            <person name="Barrero-Sicilia C."/>
            <person name="Mateos I."/>
            <person name="Piednoel M."/>
            <person name="Hagmann J."/>
            <person name="Chen-Min-Tao R."/>
            <person name="Iglesias-Fernandez R."/>
            <person name="Schuster S.C."/>
            <person name="Alonso-Blanco C."/>
            <person name="Roudier F."/>
            <person name="Carbonero P."/>
            <person name="Paz-Ares J."/>
            <person name="Davis S.J."/>
            <person name="Pecinka A."/>
            <person name="Quesneville H."/>
            <person name="Colot V."/>
            <person name="Lysak M.A."/>
            <person name="Weigel D."/>
            <person name="Coupland G."/>
            <person name="Schneeberger K."/>
        </authorList>
    </citation>
    <scope>NUCLEOTIDE SEQUENCE [LARGE SCALE GENOMIC DNA]</scope>
    <source>
        <strain evidence="3">cv. Pajares</strain>
    </source>
</reference>
<keyword evidence="1" id="KW-1133">Transmembrane helix</keyword>
<protein>
    <submittedName>
        <fullName evidence="2">Uncharacterized protein</fullName>
    </submittedName>
</protein>
<feature type="transmembrane region" description="Helical" evidence="1">
    <location>
        <begin position="138"/>
        <end position="156"/>
    </location>
</feature>
<dbReference type="OrthoDB" id="1102503at2759"/>
<keyword evidence="1" id="KW-0472">Membrane</keyword>